<organism evidence="4 5">
    <name type="scientific">Pseudodesulfovibrio profundus</name>
    <dbReference type="NCBI Taxonomy" id="57320"/>
    <lineage>
        <taxon>Bacteria</taxon>
        <taxon>Pseudomonadati</taxon>
        <taxon>Thermodesulfobacteriota</taxon>
        <taxon>Desulfovibrionia</taxon>
        <taxon>Desulfovibrionales</taxon>
        <taxon>Desulfovibrionaceae</taxon>
    </lineage>
</organism>
<dbReference type="PANTHER" id="PTHR35936">
    <property type="entry name" value="MEMBRANE-BOUND LYTIC MUREIN TRANSGLYCOSYLASE F"/>
    <property type="match status" value="1"/>
</dbReference>
<evidence type="ECO:0000313" key="4">
    <source>
        <dbReference type="EMBL" id="SOB58805.1"/>
    </source>
</evidence>
<keyword evidence="2" id="KW-0472">Membrane</keyword>
<dbReference type="Pfam" id="PF00497">
    <property type="entry name" value="SBP_bac_3"/>
    <property type="match status" value="1"/>
</dbReference>
<keyword evidence="1" id="KW-0732">Signal</keyword>
<dbReference type="AlphaFoldDB" id="A0A2C8F8C5"/>
<keyword evidence="2" id="KW-0812">Transmembrane</keyword>
<evidence type="ECO:0000256" key="2">
    <source>
        <dbReference type="SAM" id="Phobius"/>
    </source>
</evidence>
<keyword evidence="2" id="KW-1133">Transmembrane helix</keyword>
<reference evidence="5" key="1">
    <citation type="submission" date="2017-09" db="EMBL/GenBank/DDBJ databases">
        <authorList>
            <person name="Regsiter A."/>
            <person name="William W."/>
        </authorList>
    </citation>
    <scope>NUCLEOTIDE SEQUENCE [LARGE SCALE GENOMIC DNA]</scope>
    <source>
        <strain evidence="5">500-1</strain>
    </source>
</reference>
<keyword evidence="5" id="KW-1185">Reference proteome</keyword>
<dbReference type="EMBL" id="LT907975">
    <property type="protein sequence ID" value="SOB58805.1"/>
    <property type="molecule type" value="Genomic_DNA"/>
</dbReference>
<dbReference type="SMART" id="SM00062">
    <property type="entry name" value="PBPb"/>
    <property type="match status" value="1"/>
</dbReference>
<evidence type="ECO:0000259" key="3">
    <source>
        <dbReference type="SMART" id="SM00062"/>
    </source>
</evidence>
<evidence type="ECO:0000256" key="1">
    <source>
        <dbReference type="ARBA" id="ARBA00022729"/>
    </source>
</evidence>
<feature type="transmembrane region" description="Helical" evidence="2">
    <location>
        <begin position="248"/>
        <end position="270"/>
    </location>
</feature>
<feature type="domain" description="Solute-binding protein family 3/N-terminal" evidence="3">
    <location>
        <begin position="27"/>
        <end position="243"/>
    </location>
</feature>
<evidence type="ECO:0000313" key="5">
    <source>
        <dbReference type="Proteomes" id="UP000219215"/>
    </source>
</evidence>
<name>A0A2C8F8C5_9BACT</name>
<proteinExistence type="predicted"/>
<dbReference type="Gene3D" id="3.40.190.10">
    <property type="entry name" value="Periplasmic binding protein-like II"/>
    <property type="match status" value="2"/>
</dbReference>
<dbReference type="KEGG" id="pprf:DPRO_1904"/>
<protein>
    <recommendedName>
        <fullName evidence="3">Solute-binding protein family 3/N-terminal domain-containing protein</fullName>
    </recommendedName>
</protein>
<sequence length="282" mass="31527">MVGLLFLLFATNVHAKNLEWYRENGVSIVSGIGSAPMSYEGVNGNEKGFIIDYWRLWSLKTGIPVKFTLGTWSETLRWVATGQSDIHGGIFQNAERERLFEFSEPFHSLQAALVVRESRNGSVDTIYKQYRLGVLAGGYGEAYMLENHPESTIVGYPSVAKLASALMDDEVLGVVGDHPIVGFEVGRLGSTKDLLIKEVLYEEQLRAAVRKSDLELMEIVKWGMAQISEEEIDVIRGRWFVEDSSTTVWIWDTLMIVGPLLLALFVLFFVDWRRIGLGGGSG</sequence>
<gene>
    <name evidence="4" type="ORF">DPRO_1904</name>
</gene>
<accession>A0A2C8F8C5</accession>
<dbReference type="SUPFAM" id="SSF53850">
    <property type="entry name" value="Periplasmic binding protein-like II"/>
    <property type="match status" value="1"/>
</dbReference>
<dbReference type="Proteomes" id="UP000219215">
    <property type="component" value="Chromosome DPRO"/>
</dbReference>
<dbReference type="InterPro" id="IPR001638">
    <property type="entry name" value="Solute-binding_3/MltF_N"/>
</dbReference>